<evidence type="ECO:0000256" key="1">
    <source>
        <dbReference type="SAM" id="MobiDB-lite"/>
    </source>
</evidence>
<organism evidence="2 3">
    <name type="scientific">Pelobates cultripes</name>
    <name type="common">Western spadefoot toad</name>
    <dbReference type="NCBI Taxonomy" id="61616"/>
    <lineage>
        <taxon>Eukaryota</taxon>
        <taxon>Metazoa</taxon>
        <taxon>Chordata</taxon>
        <taxon>Craniata</taxon>
        <taxon>Vertebrata</taxon>
        <taxon>Euteleostomi</taxon>
        <taxon>Amphibia</taxon>
        <taxon>Batrachia</taxon>
        <taxon>Anura</taxon>
        <taxon>Pelobatoidea</taxon>
        <taxon>Pelobatidae</taxon>
        <taxon>Pelobates</taxon>
    </lineage>
</organism>
<feature type="region of interest" description="Disordered" evidence="1">
    <location>
        <begin position="1"/>
        <end position="90"/>
    </location>
</feature>
<sequence length="255" mass="25088">MPRPRGLQACRGLPPQPPDRQGKESRAPRPGSSAVVASWPAPGDRRRHLPLLTGGPDASSPSLGPVAAPPSGSHPGAAPPLPWPCRGDKRKAYLAGEEEANQLPRTPSYVAEGSRLILDDANVEKTGSGVAAVGLAGTGAGDGAQDLPASAGARRRSSGAVAGSSLPDSVTLETGGAALGSQAPAVGEVGLGGVREARDLGAQVPPGGHDREQTGAGSSWDQALGGPNLMQACGGSCAGAAGPRDEGGAAGGHSR</sequence>
<evidence type="ECO:0000313" key="2">
    <source>
        <dbReference type="EMBL" id="CAH2219376.1"/>
    </source>
</evidence>
<dbReference type="Proteomes" id="UP001295444">
    <property type="component" value="Chromosome 01"/>
</dbReference>
<gene>
    <name evidence="2" type="ORF">PECUL_23A053418</name>
</gene>
<reference evidence="2" key="1">
    <citation type="submission" date="2022-03" db="EMBL/GenBank/DDBJ databases">
        <authorList>
            <person name="Alioto T."/>
            <person name="Alioto T."/>
            <person name="Gomez Garrido J."/>
        </authorList>
    </citation>
    <scope>NUCLEOTIDE SEQUENCE</scope>
</reference>
<proteinExistence type="predicted"/>
<accession>A0AAD1QXC0</accession>
<feature type="region of interest" description="Disordered" evidence="1">
    <location>
        <begin position="137"/>
        <end position="223"/>
    </location>
</feature>
<protein>
    <submittedName>
        <fullName evidence="2">Uncharacterized protein</fullName>
    </submittedName>
</protein>
<feature type="compositionally biased region" description="Low complexity" evidence="1">
    <location>
        <begin position="143"/>
        <end position="165"/>
    </location>
</feature>
<dbReference type="EMBL" id="OW240912">
    <property type="protein sequence ID" value="CAH2219376.1"/>
    <property type="molecule type" value="Genomic_DNA"/>
</dbReference>
<feature type="region of interest" description="Disordered" evidence="1">
    <location>
        <begin position="236"/>
        <end position="255"/>
    </location>
</feature>
<evidence type="ECO:0000313" key="3">
    <source>
        <dbReference type="Proteomes" id="UP001295444"/>
    </source>
</evidence>
<keyword evidence="3" id="KW-1185">Reference proteome</keyword>
<name>A0AAD1QXC0_PELCU</name>
<dbReference type="AlphaFoldDB" id="A0AAD1QXC0"/>
<feature type="compositionally biased region" description="Low complexity" evidence="1">
    <location>
        <begin position="64"/>
        <end position="76"/>
    </location>
</feature>